<dbReference type="OrthoDB" id="2343316at2759"/>
<evidence type="ECO:0000313" key="6">
    <source>
        <dbReference type="EMBL" id="CAG8504181.1"/>
    </source>
</evidence>
<feature type="transmembrane region" description="Helical" evidence="5">
    <location>
        <begin position="637"/>
        <end position="657"/>
    </location>
</feature>
<keyword evidence="2 5" id="KW-0812">Transmembrane</keyword>
<accession>A0A9N8ZRA3</accession>
<name>A0A9N8ZRA3_9GLOM</name>
<dbReference type="AlphaFoldDB" id="A0A9N8ZRA3"/>
<feature type="transmembrane region" description="Helical" evidence="5">
    <location>
        <begin position="931"/>
        <end position="956"/>
    </location>
</feature>
<gene>
    <name evidence="6" type="ORF">FCALED_LOCUS3861</name>
</gene>
<comment type="caution">
    <text evidence="6">The sequence shown here is derived from an EMBL/GenBank/DDBJ whole genome shotgun (WGS) entry which is preliminary data.</text>
</comment>
<keyword evidence="7" id="KW-1185">Reference proteome</keyword>
<evidence type="ECO:0000256" key="5">
    <source>
        <dbReference type="SAM" id="Phobius"/>
    </source>
</evidence>
<dbReference type="EMBL" id="CAJVPQ010000708">
    <property type="protein sequence ID" value="CAG8504181.1"/>
    <property type="molecule type" value="Genomic_DNA"/>
</dbReference>
<feature type="transmembrane region" description="Helical" evidence="5">
    <location>
        <begin position="757"/>
        <end position="776"/>
    </location>
</feature>
<feature type="transmembrane region" description="Helical" evidence="5">
    <location>
        <begin position="726"/>
        <end position="745"/>
    </location>
</feature>
<organism evidence="6 7">
    <name type="scientific">Funneliformis caledonium</name>
    <dbReference type="NCBI Taxonomy" id="1117310"/>
    <lineage>
        <taxon>Eukaryota</taxon>
        <taxon>Fungi</taxon>
        <taxon>Fungi incertae sedis</taxon>
        <taxon>Mucoromycota</taxon>
        <taxon>Glomeromycotina</taxon>
        <taxon>Glomeromycetes</taxon>
        <taxon>Glomerales</taxon>
        <taxon>Glomeraceae</taxon>
        <taxon>Funneliformis</taxon>
    </lineage>
</organism>
<comment type="subcellular location">
    <subcellularLocation>
        <location evidence="1">Membrane</location>
        <topology evidence="1">Multi-pass membrane protein</topology>
    </subcellularLocation>
</comment>
<dbReference type="Gene3D" id="1.20.120.350">
    <property type="entry name" value="Voltage-gated potassium channels. Chain C"/>
    <property type="match status" value="1"/>
</dbReference>
<keyword evidence="4 5" id="KW-0472">Membrane</keyword>
<evidence type="ECO:0000256" key="4">
    <source>
        <dbReference type="ARBA" id="ARBA00023136"/>
    </source>
</evidence>
<evidence type="ECO:0000256" key="3">
    <source>
        <dbReference type="ARBA" id="ARBA00022989"/>
    </source>
</evidence>
<proteinExistence type="predicted"/>
<dbReference type="GO" id="GO:0016020">
    <property type="term" value="C:membrane"/>
    <property type="evidence" value="ECO:0007669"/>
    <property type="project" value="UniProtKB-SubCell"/>
</dbReference>
<evidence type="ECO:0000256" key="2">
    <source>
        <dbReference type="ARBA" id="ARBA00022692"/>
    </source>
</evidence>
<protein>
    <submittedName>
        <fullName evidence="6">14674_t:CDS:1</fullName>
    </submittedName>
</protein>
<reference evidence="6" key="1">
    <citation type="submission" date="2021-06" db="EMBL/GenBank/DDBJ databases">
        <authorList>
            <person name="Kallberg Y."/>
            <person name="Tangrot J."/>
            <person name="Rosling A."/>
        </authorList>
    </citation>
    <scope>NUCLEOTIDE SEQUENCE</scope>
    <source>
        <strain evidence="6">UK204</strain>
    </source>
</reference>
<feature type="transmembrane region" description="Helical" evidence="5">
    <location>
        <begin position="813"/>
        <end position="833"/>
    </location>
</feature>
<dbReference type="SUPFAM" id="SSF69322">
    <property type="entry name" value="Tricorn protease domain 2"/>
    <property type="match status" value="1"/>
</dbReference>
<keyword evidence="3 5" id="KW-1133">Transmembrane helix</keyword>
<feature type="transmembrane region" description="Helical" evidence="5">
    <location>
        <begin position="563"/>
        <end position="583"/>
    </location>
</feature>
<evidence type="ECO:0000256" key="1">
    <source>
        <dbReference type="ARBA" id="ARBA00004141"/>
    </source>
</evidence>
<evidence type="ECO:0000313" key="7">
    <source>
        <dbReference type="Proteomes" id="UP000789570"/>
    </source>
</evidence>
<dbReference type="Proteomes" id="UP000789570">
    <property type="component" value="Unassembled WGS sequence"/>
</dbReference>
<feature type="transmembrane region" description="Helical" evidence="5">
    <location>
        <begin position="788"/>
        <end position="807"/>
    </location>
</feature>
<dbReference type="InterPro" id="IPR027359">
    <property type="entry name" value="Volt_channel_dom_sf"/>
</dbReference>
<feature type="transmembrane region" description="Helical" evidence="5">
    <location>
        <begin position="901"/>
        <end position="919"/>
    </location>
</feature>
<sequence>MFQPHHRVDMDRTGAYSSSTQKLASAQSYHNGKPNAMITKVSISPKSKYMLTYRQEIKLFELWSIKNKNNSPIKVISVTSYDDVRDFKISDKKVILYEANYDAKVATYKPSNIRTKSVYVFKEEVNYGGVTNDKMWMTSYDSIFIMDLYTFQFQMVPLFEMNLNPKQLDFKFSENLLNEFIMKVNDTYHIYSNNVPVGKITDTDARQFDFAGSNDELMITLSSGNTINIYFWKSNLEKSINFIELFGSEDQFKLIEFRGKKAFGICNEEPKIIDISDDLKNHIVNDNMNNSIINEDNEDMNLFSENLLMDLNQNLNVPIQDESDFFKNYLTSYLMNRETTGYIFELIEESQDKMILKVKVDNEEFTSSLQHVESLEWNYQKINNTYIAYNEKELFIYTFNLRSKEFRTHRYDLRFLKYAIKHYNNRILDYSDIADIVDPSDDENKIDQLFGKLLKSAIKKNNIDLLGKIFNKTIETFEEDPKSNIYILSIICNNISYLSYKYSDFISRYYNDMSLITPFSKPKIIYNEGGFEHLHSFSMESNITKLPHKKFLKSSFDYEPIRMINVLVPIAIILMVLGCIFYYKMGVSDVTACAALSFFNLIPLLMPFGLQYFVFLIQIFTIWTNVISSYFESTNKLAIEMISLIIIVACIMSRIFIKVKEKYNRPKILFLIPYPYYVSYPPDYNWFIEIFWPQSSPFIKANDIELYKTWNGESLVNFKWTVFGRWYYAVIWSIYLIFLNCFVMATKSQNLERKIWSSLSLFLGLFQLLFEIRQFIMGPKKCFQNIWNWFDLGVYLLPSYITILWLMDKDNEHIPYLVSIACLILDIKFILFLQVFESFGVYFAIIKEPKEQFGIENLGDLKDSNNPWRLTEKYHQIAEGPDGKFISNFTLYKEPDERTNLFTNYLGSLFAMYLFLTGNNPLGAWSLEENILLTILMVLFSFIVVIFLMNLFIGLLNKAIDADDDRVHYIAQKAEASRV</sequence>